<keyword evidence="2" id="KW-1185">Reference proteome</keyword>
<dbReference type="EMBL" id="BAABME010023099">
    <property type="protein sequence ID" value="GAA0167322.1"/>
    <property type="molecule type" value="Genomic_DNA"/>
</dbReference>
<dbReference type="Proteomes" id="UP001454036">
    <property type="component" value="Unassembled WGS sequence"/>
</dbReference>
<dbReference type="AlphaFoldDB" id="A0AAV3QZ06"/>
<gene>
    <name evidence="1" type="ORF">LIER_40356</name>
</gene>
<comment type="caution">
    <text evidence="1">The sequence shown here is derived from an EMBL/GenBank/DDBJ whole genome shotgun (WGS) entry which is preliminary data.</text>
</comment>
<evidence type="ECO:0000313" key="2">
    <source>
        <dbReference type="Proteomes" id="UP001454036"/>
    </source>
</evidence>
<sequence>MHLVRITDLRDDKQYLSDHSESVSITTAQNVKLVFDTAIKVALRPPKLRKKQSKARTLCTFM</sequence>
<reference evidence="1 2" key="1">
    <citation type="submission" date="2024-01" db="EMBL/GenBank/DDBJ databases">
        <title>The complete chloroplast genome sequence of Lithospermum erythrorhizon: insights into the phylogenetic relationship among Boraginaceae species and the maternal lineages of purple gromwells.</title>
        <authorList>
            <person name="Okada T."/>
            <person name="Watanabe K."/>
        </authorList>
    </citation>
    <scope>NUCLEOTIDE SEQUENCE [LARGE SCALE GENOMIC DNA]</scope>
</reference>
<evidence type="ECO:0000313" key="1">
    <source>
        <dbReference type="EMBL" id="GAA0167322.1"/>
    </source>
</evidence>
<organism evidence="1 2">
    <name type="scientific">Lithospermum erythrorhizon</name>
    <name type="common">Purple gromwell</name>
    <name type="synonym">Lithospermum officinale var. erythrorhizon</name>
    <dbReference type="NCBI Taxonomy" id="34254"/>
    <lineage>
        <taxon>Eukaryota</taxon>
        <taxon>Viridiplantae</taxon>
        <taxon>Streptophyta</taxon>
        <taxon>Embryophyta</taxon>
        <taxon>Tracheophyta</taxon>
        <taxon>Spermatophyta</taxon>
        <taxon>Magnoliopsida</taxon>
        <taxon>eudicotyledons</taxon>
        <taxon>Gunneridae</taxon>
        <taxon>Pentapetalae</taxon>
        <taxon>asterids</taxon>
        <taxon>lamiids</taxon>
        <taxon>Boraginales</taxon>
        <taxon>Boraginaceae</taxon>
        <taxon>Boraginoideae</taxon>
        <taxon>Lithospermeae</taxon>
        <taxon>Lithospermum</taxon>
    </lineage>
</organism>
<protein>
    <submittedName>
        <fullName evidence="1">Uncharacterized protein</fullName>
    </submittedName>
</protein>
<proteinExistence type="predicted"/>
<name>A0AAV3QZ06_LITER</name>
<accession>A0AAV3QZ06</accession>